<dbReference type="GO" id="GO:0008933">
    <property type="term" value="F:peptidoglycan lytic transglycosylase activity"/>
    <property type="evidence" value="ECO:0007669"/>
    <property type="project" value="InterPro"/>
</dbReference>
<protein>
    <submittedName>
        <fullName evidence="3">Transglycosylase SLT domain-containing protein</fullName>
    </submittedName>
</protein>
<dbReference type="EMBL" id="JABMOJ010000561">
    <property type="protein sequence ID" value="NQV66686.1"/>
    <property type="molecule type" value="Genomic_DNA"/>
</dbReference>
<dbReference type="GO" id="GO:0016020">
    <property type="term" value="C:membrane"/>
    <property type="evidence" value="ECO:0007669"/>
    <property type="project" value="InterPro"/>
</dbReference>
<dbReference type="Proteomes" id="UP000754644">
    <property type="component" value="Unassembled WGS sequence"/>
</dbReference>
<dbReference type="InterPro" id="IPR023346">
    <property type="entry name" value="Lysozyme-like_dom_sf"/>
</dbReference>
<accession>A0A972W046</accession>
<dbReference type="Gene3D" id="1.10.530.10">
    <property type="match status" value="1"/>
</dbReference>
<dbReference type="PROSITE" id="PS00922">
    <property type="entry name" value="TRANSGLYCOSYLASE"/>
    <property type="match status" value="1"/>
</dbReference>
<dbReference type="PANTHER" id="PTHR37423:SF2">
    <property type="entry name" value="MEMBRANE-BOUND LYTIC MUREIN TRANSGLYCOSYLASE C"/>
    <property type="match status" value="1"/>
</dbReference>
<sequence length="206" mass="22770">MLITAPVSADIYIYHGPDGERLFADKPIIASAPEYTLIKHRRIRDNASPILANRPLKGATLGRSAADYRNLIEDASDQYQIDPLLVEAVIQIESGFNPNAVSGKGAAGLMQLMQDTAADYHVNDRFNPRENIHAGVQHLRYLMDRFSDQVPLVLAAYNAGAGSVDKYRGIPPFPETRRYVIKVLEHHIQLRAIDTHRQPTMSGGGG</sequence>
<organism evidence="3 4">
    <name type="scientific">SAR86 cluster bacterium</name>
    <dbReference type="NCBI Taxonomy" id="2030880"/>
    <lineage>
        <taxon>Bacteria</taxon>
        <taxon>Pseudomonadati</taxon>
        <taxon>Pseudomonadota</taxon>
        <taxon>Gammaproteobacteria</taxon>
        <taxon>SAR86 cluster</taxon>
    </lineage>
</organism>
<comment type="caution">
    <text evidence="3">The sequence shown here is derived from an EMBL/GenBank/DDBJ whole genome shotgun (WGS) entry which is preliminary data.</text>
</comment>
<dbReference type="Pfam" id="PF01464">
    <property type="entry name" value="SLT"/>
    <property type="match status" value="1"/>
</dbReference>
<name>A0A972W046_9GAMM</name>
<gene>
    <name evidence="3" type="ORF">HQ497_15110</name>
</gene>
<evidence type="ECO:0000313" key="4">
    <source>
        <dbReference type="Proteomes" id="UP000754644"/>
    </source>
</evidence>
<dbReference type="CDD" id="cd16896">
    <property type="entry name" value="LT_Slt70-like"/>
    <property type="match status" value="1"/>
</dbReference>
<dbReference type="AlphaFoldDB" id="A0A972W046"/>
<evidence type="ECO:0000256" key="1">
    <source>
        <dbReference type="ARBA" id="ARBA00007734"/>
    </source>
</evidence>
<dbReference type="SUPFAM" id="SSF53955">
    <property type="entry name" value="Lysozyme-like"/>
    <property type="match status" value="1"/>
</dbReference>
<reference evidence="3" key="1">
    <citation type="submission" date="2020-05" db="EMBL/GenBank/DDBJ databases">
        <title>Sulfur intermediates as new biogeochemical hubs in an aquatic model microbial ecosystem.</title>
        <authorList>
            <person name="Vigneron A."/>
        </authorList>
    </citation>
    <scope>NUCLEOTIDE SEQUENCE</scope>
    <source>
        <strain evidence="3">Bin.250</strain>
    </source>
</reference>
<comment type="similarity">
    <text evidence="1">Belongs to the transglycosylase Slt family.</text>
</comment>
<feature type="domain" description="Transglycosylase SLT" evidence="2">
    <location>
        <begin position="71"/>
        <end position="171"/>
    </location>
</feature>
<dbReference type="PANTHER" id="PTHR37423">
    <property type="entry name" value="SOLUBLE LYTIC MUREIN TRANSGLYCOSYLASE-RELATED"/>
    <property type="match status" value="1"/>
</dbReference>
<dbReference type="GO" id="GO:0000270">
    <property type="term" value="P:peptidoglycan metabolic process"/>
    <property type="evidence" value="ECO:0007669"/>
    <property type="project" value="InterPro"/>
</dbReference>
<evidence type="ECO:0000313" key="3">
    <source>
        <dbReference type="EMBL" id="NQV66686.1"/>
    </source>
</evidence>
<dbReference type="InterPro" id="IPR008258">
    <property type="entry name" value="Transglycosylase_SLT_dom_1"/>
</dbReference>
<evidence type="ECO:0000259" key="2">
    <source>
        <dbReference type="Pfam" id="PF01464"/>
    </source>
</evidence>
<proteinExistence type="inferred from homology"/>
<dbReference type="InterPro" id="IPR000189">
    <property type="entry name" value="Transglyc_AS"/>
</dbReference>